<protein>
    <submittedName>
        <fullName evidence="2">Uncharacterized protein</fullName>
    </submittedName>
</protein>
<dbReference type="GeneID" id="73045449"/>
<proteinExistence type="predicted"/>
<keyword evidence="3" id="KW-1185">Reference proteome</keyword>
<dbReference type="EMBL" id="JBHSHT010000001">
    <property type="protein sequence ID" value="MFC4823498.1"/>
    <property type="molecule type" value="Genomic_DNA"/>
</dbReference>
<evidence type="ECO:0000256" key="1">
    <source>
        <dbReference type="SAM" id="Phobius"/>
    </source>
</evidence>
<dbReference type="AlphaFoldDB" id="A0ABD5PYX4"/>
<gene>
    <name evidence="2" type="ORF">ACFO9K_04415</name>
</gene>
<feature type="transmembrane region" description="Helical" evidence="1">
    <location>
        <begin position="54"/>
        <end position="73"/>
    </location>
</feature>
<accession>A0ABD5PYX4</accession>
<keyword evidence="1" id="KW-1133">Transmembrane helix</keyword>
<dbReference type="Proteomes" id="UP001595945">
    <property type="component" value="Unassembled WGS sequence"/>
</dbReference>
<comment type="caution">
    <text evidence="2">The sequence shown here is derived from an EMBL/GenBank/DDBJ whole genome shotgun (WGS) entry which is preliminary data.</text>
</comment>
<evidence type="ECO:0000313" key="3">
    <source>
        <dbReference type="Proteomes" id="UP001595945"/>
    </source>
</evidence>
<dbReference type="RefSeq" id="WP_254267034.1">
    <property type="nucleotide sequence ID" value="NZ_CP100400.1"/>
</dbReference>
<name>A0ABD5PYX4_9EURY</name>
<evidence type="ECO:0000313" key="2">
    <source>
        <dbReference type="EMBL" id="MFC4823498.1"/>
    </source>
</evidence>
<keyword evidence="1" id="KW-0472">Membrane</keyword>
<feature type="transmembrane region" description="Helical" evidence="1">
    <location>
        <begin position="21"/>
        <end position="42"/>
    </location>
</feature>
<organism evidence="2 3">
    <name type="scientific">Halorussus aquaticus</name>
    <dbReference type="NCBI Taxonomy" id="2953748"/>
    <lineage>
        <taxon>Archaea</taxon>
        <taxon>Methanobacteriati</taxon>
        <taxon>Methanobacteriota</taxon>
        <taxon>Stenosarchaea group</taxon>
        <taxon>Halobacteria</taxon>
        <taxon>Halobacteriales</taxon>
        <taxon>Haladaptataceae</taxon>
        <taxon>Halorussus</taxon>
    </lineage>
</organism>
<reference evidence="2 3" key="1">
    <citation type="journal article" date="2019" name="Int. J. Syst. Evol. Microbiol.">
        <title>The Global Catalogue of Microorganisms (GCM) 10K type strain sequencing project: providing services to taxonomists for standard genome sequencing and annotation.</title>
        <authorList>
            <consortium name="The Broad Institute Genomics Platform"/>
            <consortium name="The Broad Institute Genome Sequencing Center for Infectious Disease"/>
            <person name="Wu L."/>
            <person name="Ma J."/>
        </authorList>
    </citation>
    <scope>NUCLEOTIDE SEQUENCE [LARGE SCALE GENOMIC DNA]</scope>
    <source>
        <strain evidence="2 3">XZYJ18</strain>
    </source>
</reference>
<sequence>MPGDSGAPGEDIQASGSISRVVAIPFAFVGAIAVIVLVLRGAETVSEYVPELPLVVDALALTAVGGLLFYGAFRLSDAIRG</sequence>
<keyword evidence="1" id="KW-0812">Transmembrane</keyword>